<evidence type="ECO:0000313" key="2">
    <source>
        <dbReference type="EMBL" id="QPC42090.1"/>
    </source>
</evidence>
<protein>
    <submittedName>
        <fullName evidence="2">Tyrosine protein phosphatase</fullName>
    </submittedName>
</protein>
<reference evidence="2 3" key="1">
    <citation type="submission" date="2020-06" db="EMBL/GenBank/DDBJ databases">
        <title>Genome sequence of 2 isolates from Red Sea Mangroves.</title>
        <authorList>
            <person name="Sefrji F."/>
            <person name="Michoud G."/>
            <person name="Merlino G."/>
            <person name="Daffonchio D."/>
        </authorList>
    </citation>
    <scope>NUCLEOTIDE SEQUENCE [LARGE SCALE GENOMIC DNA]</scope>
    <source>
        <strain evidence="2 3">R1DC25</strain>
    </source>
</reference>
<dbReference type="Gene3D" id="3.90.190.10">
    <property type="entry name" value="Protein tyrosine phosphatase superfamily"/>
    <property type="match status" value="1"/>
</dbReference>
<dbReference type="PROSITE" id="PS50056">
    <property type="entry name" value="TYR_PHOSPHATASE_2"/>
    <property type="match status" value="1"/>
</dbReference>
<dbReference type="KEGG" id="kmn:HW532_04835"/>
<dbReference type="RefSeq" id="WP_213163321.1">
    <property type="nucleotide sequence ID" value="NZ_CP058214.1"/>
</dbReference>
<keyword evidence="3" id="KW-1185">Reference proteome</keyword>
<dbReference type="SUPFAM" id="SSF52799">
    <property type="entry name" value="(Phosphotyrosine protein) phosphatases II"/>
    <property type="match status" value="1"/>
</dbReference>
<dbReference type="InterPro" id="IPR000387">
    <property type="entry name" value="Tyr_Pase_dom"/>
</dbReference>
<gene>
    <name evidence="2" type="ORF">HW532_04835</name>
</gene>
<dbReference type="EMBL" id="CP058214">
    <property type="protein sequence ID" value="QPC42090.1"/>
    <property type="molecule type" value="Genomic_DNA"/>
</dbReference>
<evidence type="ECO:0000259" key="1">
    <source>
        <dbReference type="PROSITE" id="PS50056"/>
    </source>
</evidence>
<dbReference type="InterPro" id="IPR029021">
    <property type="entry name" value="Prot-tyrosine_phosphatase-like"/>
</dbReference>
<dbReference type="AlphaFoldDB" id="A0A7S8HAZ5"/>
<organism evidence="2 3">
    <name type="scientific">Kaustia mangrovi</name>
    <dbReference type="NCBI Taxonomy" id="2593653"/>
    <lineage>
        <taxon>Bacteria</taxon>
        <taxon>Pseudomonadati</taxon>
        <taxon>Pseudomonadota</taxon>
        <taxon>Alphaproteobacteria</taxon>
        <taxon>Hyphomicrobiales</taxon>
        <taxon>Parvibaculaceae</taxon>
        <taxon>Kaustia</taxon>
    </lineage>
</organism>
<sequence>MPRLIVSPLSAVDAISREHRPSHLVSLLGPDSDMQRPDGIAPENHLSLVFNDISTPIADLIAPTEAHVDRLIAFLTDWDRGQPMLIHCWAGISRSTAAAYIALCLHRPDDDETELARLLRRASPTATPNPLMVALGDIALDRDGRMVDAIDTIGRGAEAWEGKVFTLPLA</sequence>
<feature type="domain" description="Tyrosine specific protein phosphatases" evidence="1">
    <location>
        <begin position="69"/>
        <end position="124"/>
    </location>
</feature>
<dbReference type="PROSITE" id="PS00383">
    <property type="entry name" value="TYR_PHOSPHATASE_1"/>
    <property type="match status" value="1"/>
</dbReference>
<dbReference type="Proteomes" id="UP000593594">
    <property type="component" value="Chromosome"/>
</dbReference>
<evidence type="ECO:0000313" key="3">
    <source>
        <dbReference type="Proteomes" id="UP000593594"/>
    </source>
</evidence>
<name>A0A7S8HAZ5_9HYPH</name>
<dbReference type="InterPro" id="IPR016130">
    <property type="entry name" value="Tyr_Pase_AS"/>
</dbReference>
<proteinExistence type="predicted"/>
<accession>A0A7S8HAZ5</accession>